<evidence type="ECO:0000313" key="2">
    <source>
        <dbReference type="Proteomes" id="UP001219630"/>
    </source>
</evidence>
<protein>
    <submittedName>
        <fullName evidence="1">Uncharacterized protein</fullName>
    </submittedName>
</protein>
<reference evidence="1 2" key="1">
    <citation type="submission" date="2022-12" db="EMBL/GenBank/DDBJ databases">
        <title>Complete genome sequencing of Dickeya lacustris type strain LMG30899.</title>
        <authorList>
            <person name="Dobhal S."/>
            <person name="Arizala D."/>
            <person name="Arif M."/>
        </authorList>
    </citation>
    <scope>NUCLEOTIDE SEQUENCE [LARGE SCALE GENOMIC DNA]</scope>
    <source>
        <strain evidence="1 2">LMG30899</strain>
    </source>
</reference>
<dbReference type="Proteomes" id="UP001219630">
    <property type="component" value="Chromosome"/>
</dbReference>
<gene>
    <name evidence="1" type="ORF">O1Q98_05980</name>
</gene>
<organism evidence="1 2">
    <name type="scientific">Dickeya lacustris</name>
    <dbReference type="NCBI Taxonomy" id="2259638"/>
    <lineage>
        <taxon>Bacteria</taxon>
        <taxon>Pseudomonadati</taxon>
        <taxon>Pseudomonadota</taxon>
        <taxon>Gammaproteobacteria</taxon>
        <taxon>Enterobacterales</taxon>
        <taxon>Pectobacteriaceae</taxon>
        <taxon>Dickeya</taxon>
    </lineage>
</organism>
<sequence>MLKFTAKAKKSRYKSSYHGVLFKKGTKAVIPLRSNEKTSQDKWCMCNVTQYKARYIIEGFVE</sequence>
<accession>A0ABY8G9Z6</accession>
<dbReference type="EMBL" id="CP114280">
    <property type="protein sequence ID" value="WFN56806.1"/>
    <property type="molecule type" value="Genomic_DNA"/>
</dbReference>
<name>A0ABY8G9Z6_9GAMM</name>
<proteinExistence type="predicted"/>
<evidence type="ECO:0000313" key="1">
    <source>
        <dbReference type="EMBL" id="WFN56806.1"/>
    </source>
</evidence>
<keyword evidence="2" id="KW-1185">Reference proteome</keyword>
<dbReference type="RefSeq" id="WP_164513020.1">
    <property type="nucleotide sequence ID" value="NZ_CP114280.1"/>
</dbReference>